<dbReference type="EMBL" id="VOOS01000001">
    <property type="protein sequence ID" value="TXB67223.1"/>
    <property type="molecule type" value="Genomic_DNA"/>
</dbReference>
<evidence type="ECO:0000256" key="2">
    <source>
        <dbReference type="ARBA" id="ARBA00022723"/>
    </source>
</evidence>
<evidence type="ECO:0000256" key="4">
    <source>
        <dbReference type="PROSITE-ProRule" id="PRU00433"/>
    </source>
</evidence>
<comment type="caution">
    <text evidence="8">The sequence shown here is derived from an EMBL/GenBank/DDBJ whole genome shotgun (WGS) entry which is preliminary data.</text>
</comment>
<dbReference type="PANTHER" id="PTHR39425">
    <property type="entry name" value="LIPOPROTEIN CYTOCHROME C"/>
    <property type="match status" value="1"/>
</dbReference>
<keyword evidence="3 4" id="KW-0408">Iron</keyword>
<feature type="domain" description="Cytochrome c" evidence="7">
    <location>
        <begin position="59"/>
        <end position="151"/>
    </location>
</feature>
<keyword evidence="5" id="KW-1133">Transmembrane helix</keyword>
<dbReference type="RefSeq" id="WP_147098565.1">
    <property type="nucleotide sequence ID" value="NZ_VOOS01000001.1"/>
</dbReference>
<dbReference type="GO" id="GO:0020037">
    <property type="term" value="F:heme binding"/>
    <property type="evidence" value="ECO:0007669"/>
    <property type="project" value="InterPro"/>
</dbReference>
<evidence type="ECO:0000256" key="3">
    <source>
        <dbReference type="ARBA" id="ARBA00023004"/>
    </source>
</evidence>
<dbReference type="SUPFAM" id="SSF48695">
    <property type="entry name" value="Multiheme cytochromes"/>
    <property type="match status" value="1"/>
</dbReference>
<name>A0A5C6RYH5_9FLAO</name>
<keyword evidence="6" id="KW-0732">Signal</keyword>
<dbReference type="GO" id="GO:0009055">
    <property type="term" value="F:electron transfer activity"/>
    <property type="evidence" value="ECO:0007669"/>
    <property type="project" value="InterPro"/>
</dbReference>
<gene>
    <name evidence="8" type="ORF">FRY74_03295</name>
</gene>
<protein>
    <submittedName>
        <fullName evidence="8">C-type cytochrome</fullName>
    </submittedName>
</protein>
<dbReference type="Gene3D" id="1.10.760.10">
    <property type="entry name" value="Cytochrome c-like domain"/>
    <property type="match status" value="1"/>
</dbReference>
<evidence type="ECO:0000256" key="5">
    <source>
        <dbReference type="SAM" id="Phobius"/>
    </source>
</evidence>
<evidence type="ECO:0000259" key="7">
    <source>
        <dbReference type="PROSITE" id="PS51007"/>
    </source>
</evidence>
<dbReference type="Proteomes" id="UP000321721">
    <property type="component" value="Unassembled WGS sequence"/>
</dbReference>
<evidence type="ECO:0000256" key="6">
    <source>
        <dbReference type="SAM" id="SignalP"/>
    </source>
</evidence>
<dbReference type="Pfam" id="PF00034">
    <property type="entry name" value="Cytochrom_C"/>
    <property type="match status" value="1"/>
</dbReference>
<feature type="transmembrane region" description="Helical" evidence="5">
    <location>
        <begin position="230"/>
        <end position="248"/>
    </location>
</feature>
<feature type="chain" id="PRO_5022666175" evidence="6">
    <location>
        <begin position="33"/>
        <end position="457"/>
    </location>
</feature>
<dbReference type="AlphaFoldDB" id="A0A5C6RYH5"/>
<dbReference type="CDD" id="cd08168">
    <property type="entry name" value="Cytochrom_C3"/>
    <property type="match status" value="2"/>
</dbReference>
<keyword evidence="2 4" id="KW-0479">Metal-binding</keyword>
<keyword evidence="1 4" id="KW-0349">Heme</keyword>
<feature type="signal peptide" evidence="6">
    <location>
        <begin position="1"/>
        <end position="32"/>
    </location>
</feature>
<evidence type="ECO:0000256" key="1">
    <source>
        <dbReference type="ARBA" id="ARBA00022617"/>
    </source>
</evidence>
<dbReference type="Gene3D" id="3.90.10.10">
    <property type="entry name" value="Cytochrome C3"/>
    <property type="match status" value="2"/>
</dbReference>
<proteinExistence type="predicted"/>
<dbReference type="PROSITE" id="PS51007">
    <property type="entry name" value="CYTC"/>
    <property type="match status" value="1"/>
</dbReference>
<keyword evidence="5" id="KW-0812">Transmembrane</keyword>
<dbReference type="GO" id="GO:0046872">
    <property type="term" value="F:metal ion binding"/>
    <property type="evidence" value="ECO:0007669"/>
    <property type="project" value="UniProtKB-KW"/>
</dbReference>
<dbReference type="OrthoDB" id="9782196at2"/>
<dbReference type="InterPro" id="IPR009056">
    <property type="entry name" value="Cyt_c-like_dom"/>
</dbReference>
<dbReference type="InterPro" id="IPR036909">
    <property type="entry name" value="Cyt_c-like_dom_sf"/>
</dbReference>
<feature type="transmembrane region" description="Helical" evidence="5">
    <location>
        <begin position="173"/>
        <end position="192"/>
    </location>
</feature>
<dbReference type="SUPFAM" id="SSF46626">
    <property type="entry name" value="Cytochrome c"/>
    <property type="match status" value="1"/>
</dbReference>
<evidence type="ECO:0000313" key="9">
    <source>
        <dbReference type="Proteomes" id="UP000321721"/>
    </source>
</evidence>
<reference evidence="8 9" key="1">
    <citation type="submission" date="2019-08" db="EMBL/GenBank/DDBJ databases">
        <title>Genome of Vicingus serpentipes NCIMB 15042.</title>
        <authorList>
            <person name="Bowman J.P."/>
        </authorList>
    </citation>
    <scope>NUCLEOTIDE SEQUENCE [LARGE SCALE GENOMIC DNA]</scope>
    <source>
        <strain evidence="8 9">NCIMB 15042</strain>
    </source>
</reference>
<dbReference type="PANTHER" id="PTHR39425:SF1">
    <property type="entry name" value="CYTOCHROME C7-LIKE DOMAIN-CONTAINING PROTEIN"/>
    <property type="match status" value="1"/>
</dbReference>
<organism evidence="8 9">
    <name type="scientific">Vicingus serpentipes</name>
    <dbReference type="NCBI Taxonomy" id="1926625"/>
    <lineage>
        <taxon>Bacteria</taxon>
        <taxon>Pseudomonadati</taxon>
        <taxon>Bacteroidota</taxon>
        <taxon>Flavobacteriia</taxon>
        <taxon>Flavobacteriales</taxon>
        <taxon>Vicingaceae</taxon>
        <taxon>Vicingus</taxon>
    </lineage>
</organism>
<keyword evidence="9" id="KW-1185">Reference proteome</keyword>
<evidence type="ECO:0000313" key="8">
    <source>
        <dbReference type="EMBL" id="TXB67223.1"/>
    </source>
</evidence>
<keyword evidence="5" id="KW-0472">Membrane</keyword>
<dbReference type="InterPro" id="IPR036280">
    <property type="entry name" value="Multihaem_cyt_sf"/>
</dbReference>
<accession>A0A5C6RYH5</accession>
<sequence length="457" mass="50791">MNKITKKVKRNVFHRVAFLCLLVLFTNSFSFAQEESDSNNVSLEASASAEDVATVDGEDLVMKGEKLFKANCAACHSIGDNKVVGPGLKGISDRREREWLGKWIINSADLIASGDADANAIFEEYNKVPMPPQPVSEDDIDAILAYIKTPPVKQDVVADVSTEEVVVEEDSSVSLIVFGSVALILLVLLVILNKSRVSIARLAAEKEGVSFDGPVSLMEAFRFTLRNNKGLVAAIVIVLFFTSLVKLMDGAFTIGVHTGYKPEQPIKFSHKIHAGDDKIDCNYCHSSARHSKTSGIPSLNVCMNCHKYIDGSHGKTFSYNGEEYSMEEEIKKIYKALDYDTETQTYGDNPTPVKWIKVHNLPDHVFFSHQQHVTVGNQKCQTCHGPVEEMDVVEQSSPLTMKWCIECHGETGVATKGNGYYDEMHSRMTEEYKDKWLGDDKLTVEEIGGWECAKCHY</sequence>